<keyword evidence="9 12" id="KW-0472">Membrane</keyword>
<keyword evidence="14" id="KW-1185">Reference proteome</keyword>
<dbReference type="AlphaFoldDB" id="A0A8X6UIN7"/>
<evidence type="ECO:0000256" key="12">
    <source>
        <dbReference type="SAM" id="Phobius"/>
    </source>
</evidence>
<proteinExistence type="inferred from homology"/>
<keyword evidence="7" id="KW-0915">Sodium</keyword>
<comment type="subcellular location">
    <subcellularLocation>
        <location evidence="1">Membrane</location>
        <topology evidence="1">Multi-pass membrane protein</topology>
    </subcellularLocation>
</comment>
<gene>
    <name evidence="13" type="primary">AVEN_25597_1</name>
    <name evidence="13" type="ORF">NPIL_665821</name>
</gene>
<keyword evidence="11" id="KW-0407">Ion channel</keyword>
<sequence>MGRQLRVQRPPIRNISDLRDRCLNILYNLSPVIYQGLVASMPRRVEAVLRAKGGTTRYGQVSVGTESRTRTTPWVHPTTRRQLTMNELNKRNIQKMLLSWKLFKIIIFVACVACFSLQSANFFKLYFTYPTVTSIDLTFPAFLKNPTFTLCNTNPVKREKFCGEYPYLCQKPNNLTEFCKKHPYFCKHNTSNLVIPKVGYYAKDSKDEVRDALLEIYMHNISKDGPEYWSWSFPYDFEQKRNKITTTFSFDYSKSDYVTCYSTNLHINSNKKIETTKSHASVGVIILNHFHSRIDFEETMYPWTVPQIILSIHSPFVPVYAFYEGEILQTDHVYMIKIRMEEEHLLESPYQTNCTDYDGIWEKNNKTGPRSQEMCREWCKWNYFKTYVDCNGGMIMIENSRNLCNTEENSLTYYKDREVLENCLNNCKVNCRKLIYHYEITDRVQDPFERKSSDDG</sequence>
<evidence type="ECO:0000256" key="1">
    <source>
        <dbReference type="ARBA" id="ARBA00004141"/>
    </source>
</evidence>
<accession>A0A8X6UIN7</accession>
<evidence type="ECO:0000313" key="13">
    <source>
        <dbReference type="EMBL" id="GFU18856.1"/>
    </source>
</evidence>
<dbReference type="GO" id="GO:0003676">
    <property type="term" value="F:nucleic acid binding"/>
    <property type="evidence" value="ECO:0007669"/>
    <property type="project" value="InterPro"/>
</dbReference>
<keyword evidence="6 12" id="KW-1133">Transmembrane helix</keyword>
<evidence type="ECO:0000313" key="14">
    <source>
        <dbReference type="Proteomes" id="UP000887013"/>
    </source>
</evidence>
<evidence type="ECO:0000256" key="11">
    <source>
        <dbReference type="ARBA" id="ARBA00023303"/>
    </source>
</evidence>
<dbReference type="GO" id="GO:0005886">
    <property type="term" value="C:plasma membrane"/>
    <property type="evidence" value="ECO:0007669"/>
    <property type="project" value="TreeGrafter"/>
</dbReference>
<keyword evidence="8" id="KW-0406">Ion transport</keyword>
<keyword evidence="3" id="KW-0813">Transport</keyword>
<comment type="caution">
    <text evidence="13">The sequence shown here is derived from an EMBL/GenBank/DDBJ whole genome shotgun (WGS) entry which is preliminary data.</text>
</comment>
<dbReference type="OrthoDB" id="6021633at2759"/>
<protein>
    <submittedName>
        <fullName evidence="13">Uncharacterized protein</fullName>
    </submittedName>
</protein>
<dbReference type="PANTHER" id="PTHR11690">
    <property type="entry name" value="AMILORIDE-SENSITIVE SODIUM CHANNEL-RELATED"/>
    <property type="match status" value="1"/>
</dbReference>
<evidence type="ECO:0000256" key="8">
    <source>
        <dbReference type="ARBA" id="ARBA00023065"/>
    </source>
</evidence>
<evidence type="ECO:0000256" key="7">
    <source>
        <dbReference type="ARBA" id="ARBA00023053"/>
    </source>
</evidence>
<keyword evidence="4" id="KW-0894">Sodium channel</keyword>
<reference evidence="13" key="1">
    <citation type="submission" date="2020-08" db="EMBL/GenBank/DDBJ databases">
        <title>Multicomponent nature underlies the extraordinary mechanical properties of spider dragline silk.</title>
        <authorList>
            <person name="Kono N."/>
            <person name="Nakamura H."/>
            <person name="Mori M."/>
            <person name="Yoshida Y."/>
            <person name="Ohtoshi R."/>
            <person name="Malay A.D."/>
            <person name="Moran D.A.P."/>
            <person name="Tomita M."/>
            <person name="Numata K."/>
            <person name="Arakawa K."/>
        </authorList>
    </citation>
    <scope>NUCLEOTIDE SEQUENCE</scope>
</reference>
<keyword evidence="5 12" id="KW-0812">Transmembrane</keyword>
<evidence type="ECO:0000256" key="5">
    <source>
        <dbReference type="ARBA" id="ARBA00022692"/>
    </source>
</evidence>
<evidence type="ECO:0000256" key="10">
    <source>
        <dbReference type="ARBA" id="ARBA00023201"/>
    </source>
</evidence>
<dbReference type="InterPro" id="IPR001873">
    <property type="entry name" value="ENaC"/>
</dbReference>
<dbReference type="Proteomes" id="UP000887013">
    <property type="component" value="Unassembled WGS sequence"/>
</dbReference>
<organism evidence="13 14">
    <name type="scientific">Nephila pilipes</name>
    <name type="common">Giant wood spider</name>
    <name type="synonym">Nephila maculata</name>
    <dbReference type="NCBI Taxonomy" id="299642"/>
    <lineage>
        <taxon>Eukaryota</taxon>
        <taxon>Metazoa</taxon>
        <taxon>Ecdysozoa</taxon>
        <taxon>Arthropoda</taxon>
        <taxon>Chelicerata</taxon>
        <taxon>Arachnida</taxon>
        <taxon>Araneae</taxon>
        <taxon>Araneomorphae</taxon>
        <taxon>Entelegynae</taxon>
        <taxon>Araneoidea</taxon>
        <taxon>Nephilidae</taxon>
        <taxon>Nephila</taxon>
    </lineage>
</organism>
<dbReference type="PANTHER" id="PTHR11690:SF248">
    <property type="entry name" value="PICKPOCKET 17, ISOFORM A"/>
    <property type="match status" value="1"/>
</dbReference>
<evidence type="ECO:0000256" key="4">
    <source>
        <dbReference type="ARBA" id="ARBA00022461"/>
    </source>
</evidence>
<keyword evidence="10" id="KW-0739">Sodium transport</keyword>
<dbReference type="InterPro" id="IPR036397">
    <property type="entry name" value="RNaseH_sf"/>
</dbReference>
<name>A0A8X6UIN7_NEPPI</name>
<dbReference type="Gene3D" id="3.30.420.10">
    <property type="entry name" value="Ribonuclease H-like superfamily/Ribonuclease H"/>
    <property type="match status" value="1"/>
</dbReference>
<feature type="transmembrane region" description="Helical" evidence="12">
    <location>
        <begin position="105"/>
        <end position="127"/>
    </location>
</feature>
<evidence type="ECO:0000256" key="6">
    <source>
        <dbReference type="ARBA" id="ARBA00022989"/>
    </source>
</evidence>
<evidence type="ECO:0000256" key="9">
    <source>
        <dbReference type="ARBA" id="ARBA00023136"/>
    </source>
</evidence>
<dbReference type="GO" id="GO:0015280">
    <property type="term" value="F:ligand-gated sodium channel activity"/>
    <property type="evidence" value="ECO:0007669"/>
    <property type="project" value="TreeGrafter"/>
</dbReference>
<comment type="similarity">
    <text evidence="2">Belongs to the amiloride-sensitive sodium channel (TC 1.A.6) family.</text>
</comment>
<dbReference type="EMBL" id="BMAW01126914">
    <property type="protein sequence ID" value="GFU18856.1"/>
    <property type="molecule type" value="Genomic_DNA"/>
</dbReference>
<evidence type="ECO:0000256" key="2">
    <source>
        <dbReference type="ARBA" id="ARBA00007193"/>
    </source>
</evidence>
<evidence type="ECO:0000256" key="3">
    <source>
        <dbReference type="ARBA" id="ARBA00022448"/>
    </source>
</evidence>